<dbReference type="Gene3D" id="1.20.1530.20">
    <property type="match status" value="1"/>
</dbReference>
<feature type="transmembrane region" description="Helical" evidence="3">
    <location>
        <begin position="378"/>
        <end position="399"/>
    </location>
</feature>
<feature type="transmembrane region" description="Helical" evidence="3">
    <location>
        <begin position="680"/>
        <end position="701"/>
    </location>
</feature>
<feature type="transmembrane region" description="Helical" evidence="3">
    <location>
        <begin position="411"/>
        <end position="438"/>
    </location>
</feature>
<keyword evidence="5" id="KW-1185">Reference proteome</keyword>
<accession>A0ABD2HZ42</accession>
<dbReference type="PANTHER" id="PTHR31102:SF1">
    <property type="entry name" value="CATION_H+ EXCHANGER DOMAIN-CONTAINING PROTEIN"/>
    <property type="match status" value="1"/>
</dbReference>
<evidence type="ECO:0000313" key="4">
    <source>
        <dbReference type="EMBL" id="KAL3071863.1"/>
    </source>
</evidence>
<feature type="transmembrane region" description="Helical" evidence="3">
    <location>
        <begin position="284"/>
        <end position="303"/>
    </location>
</feature>
<feature type="transmembrane region" description="Helical" evidence="3">
    <location>
        <begin position="315"/>
        <end position="335"/>
    </location>
</feature>
<evidence type="ECO:0000256" key="2">
    <source>
        <dbReference type="SAM" id="MobiDB-lite"/>
    </source>
</evidence>
<feature type="transmembrane region" description="Helical" evidence="3">
    <location>
        <begin position="347"/>
        <end position="372"/>
    </location>
</feature>
<evidence type="ECO:0000313" key="5">
    <source>
        <dbReference type="Proteomes" id="UP001620626"/>
    </source>
</evidence>
<feature type="compositionally biased region" description="Basic and acidic residues" evidence="2">
    <location>
        <begin position="241"/>
        <end position="253"/>
    </location>
</feature>
<feature type="transmembrane region" description="Helical" evidence="3">
    <location>
        <begin position="626"/>
        <end position="651"/>
    </location>
</feature>
<feature type="transmembrane region" description="Helical" evidence="3">
    <location>
        <begin position="259"/>
        <end position="277"/>
    </location>
</feature>
<feature type="compositionally biased region" description="Basic and acidic residues" evidence="2">
    <location>
        <begin position="173"/>
        <end position="233"/>
    </location>
</feature>
<feature type="transmembrane region" description="Helical" evidence="3">
    <location>
        <begin position="545"/>
        <end position="566"/>
    </location>
</feature>
<comment type="caution">
    <text evidence="4">The sequence shown here is derived from an EMBL/GenBank/DDBJ whole genome shotgun (WGS) entry which is preliminary data.</text>
</comment>
<dbReference type="EMBL" id="JBICBT010001355">
    <property type="protein sequence ID" value="KAL3071863.1"/>
    <property type="molecule type" value="Genomic_DNA"/>
</dbReference>
<evidence type="ECO:0000256" key="1">
    <source>
        <dbReference type="ARBA" id="ARBA00007367"/>
    </source>
</evidence>
<dbReference type="AlphaFoldDB" id="A0ABD2HZ42"/>
<evidence type="ECO:0008006" key="6">
    <source>
        <dbReference type="Google" id="ProtNLM"/>
    </source>
</evidence>
<dbReference type="PANTHER" id="PTHR31102">
    <property type="match status" value="1"/>
</dbReference>
<sequence>MPTMSSHHSALRSRLSNALINVINHRETNLIISALLIFLCLFIALRSLLVRFEVISRQMHEFNSSVNSDFLTFSPSAYNFDQLLNRSPAKTADHLSESDHIHRQASSLSPDHELETIGPVVTLATDQAQLLSSDHDEFDQSTLASDYDQEEQSFDQDYQPIDQRPVQPPADQAPRDVKRAADQDHLSDFSPDQNHRPVPDHDQQSMADHDHRLVPDQDHLSDFSPDQNHRPLPDHQQQPMADHDHRSVPDQNHHLSRPVVSSPLISLFILLSLSLLLGRLLSYFFIPFITGPILIGILFTNLFSFRSLFHYFPHYQLSTLIYEIAFLLIIIRSAFGIDQSTVRQFYTLCFGIGFVCPLFECLIIVLASHFLFHLPLGASILFGFALCASSLAVISPIILRLRKEQRGTDSGLDSIVLTSTSFDNIVALTGFLITFGVLSPRADALIYTLTRLPAELLIGSIFGILVGLLLRAFPRADASSAHFVRTLLTSAFALAAHFGAQTIGCALFGPITALFATAVAKMRWHTDNDRNTRLEENAFRLAWDLLVGQLLFLHLGMLVNISLFAWPMVGRALAVLALSFASRFVATMFCAFLCFNTSSQVPSSSSSSSAAEEEYGGGTDRYKRRLFLAIATVPKASVQCQLLPLIVQLFLDHRYVLDVVHGGHRHGHRHSVPDGTSLPLLLPVHVCLVAVLTVPFGHLLVRRLGKMLLRPKLSSLLLLSGGGGVGTKHLAKNTTMATAGTRTIKPKLLGITNKSGAEDDNWGKVTQSDPKDNRLKLEVGRSDENLTNRQMRQQQLRL</sequence>
<feature type="transmembrane region" description="Helical" evidence="3">
    <location>
        <begin position="572"/>
        <end position="595"/>
    </location>
</feature>
<comment type="similarity">
    <text evidence="1">Belongs to the monovalent cation:proton antiporter 1 (CPA1) transporter (TC 2.A.36) family.</text>
</comment>
<dbReference type="InterPro" id="IPR051843">
    <property type="entry name" value="CPA1_transporter"/>
</dbReference>
<proteinExistence type="inferred from homology"/>
<feature type="transmembrane region" description="Helical" evidence="3">
    <location>
        <begin position="444"/>
        <end position="470"/>
    </location>
</feature>
<evidence type="ECO:0000256" key="3">
    <source>
        <dbReference type="SAM" id="Phobius"/>
    </source>
</evidence>
<keyword evidence="3" id="KW-0472">Membrane</keyword>
<organism evidence="4 5">
    <name type="scientific">Heterodera trifolii</name>
    <dbReference type="NCBI Taxonomy" id="157864"/>
    <lineage>
        <taxon>Eukaryota</taxon>
        <taxon>Metazoa</taxon>
        <taxon>Ecdysozoa</taxon>
        <taxon>Nematoda</taxon>
        <taxon>Chromadorea</taxon>
        <taxon>Rhabditida</taxon>
        <taxon>Tylenchina</taxon>
        <taxon>Tylenchomorpha</taxon>
        <taxon>Tylenchoidea</taxon>
        <taxon>Heteroderidae</taxon>
        <taxon>Heteroderinae</taxon>
        <taxon>Heterodera</taxon>
    </lineage>
</organism>
<name>A0ABD2HZ42_9BILA</name>
<keyword evidence="3" id="KW-0812">Transmembrane</keyword>
<keyword evidence="3" id="KW-1133">Transmembrane helix</keyword>
<protein>
    <recommendedName>
        <fullName evidence="6">Cation/H+ exchanger domain-containing protein</fullName>
    </recommendedName>
</protein>
<feature type="region of interest" description="Disordered" evidence="2">
    <location>
        <begin position="145"/>
        <end position="253"/>
    </location>
</feature>
<reference evidence="4 5" key="1">
    <citation type="submission" date="2024-10" db="EMBL/GenBank/DDBJ databases">
        <authorList>
            <person name="Kim D."/>
        </authorList>
    </citation>
    <scope>NUCLEOTIDE SEQUENCE [LARGE SCALE GENOMIC DNA]</scope>
    <source>
        <strain evidence="4">BH-2024</strain>
    </source>
</reference>
<dbReference type="InterPro" id="IPR038770">
    <property type="entry name" value="Na+/solute_symporter_sf"/>
</dbReference>
<feature type="transmembrane region" description="Helical" evidence="3">
    <location>
        <begin position="30"/>
        <end position="49"/>
    </location>
</feature>
<dbReference type="Proteomes" id="UP001620626">
    <property type="component" value="Unassembled WGS sequence"/>
</dbReference>
<feature type="transmembrane region" description="Helical" evidence="3">
    <location>
        <begin position="506"/>
        <end position="524"/>
    </location>
</feature>
<gene>
    <name evidence="4" type="ORF">niasHT_031054</name>
</gene>